<dbReference type="Gene3D" id="2.60.120.200">
    <property type="match status" value="1"/>
</dbReference>
<dbReference type="GO" id="GO:0005789">
    <property type="term" value="C:endoplasmic reticulum membrane"/>
    <property type="evidence" value="ECO:0007669"/>
    <property type="project" value="UniProtKB-SubCell"/>
</dbReference>
<dbReference type="InterPro" id="IPR013320">
    <property type="entry name" value="ConA-like_dom_sf"/>
</dbReference>
<evidence type="ECO:0000256" key="6">
    <source>
        <dbReference type="ARBA" id="ARBA00022989"/>
    </source>
</evidence>
<dbReference type="PROSITE" id="PS00804">
    <property type="entry name" value="CALRETICULIN_2"/>
    <property type="match status" value="1"/>
</dbReference>
<name>A0AAN9T9S0_9HEMI</name>
<dbReference type="GO" id="GO:0005509">
    <property type="term" value="F:calcium ion binding"/>
    <property type="evidence" value="ECO:0007669"/>
    <property type="project" value="InterPro"/>
</dbReference>
<dbReference type="GO" id="GO:0005840">
    <property type="term" value="C:ribosome"/>
    <property type="evidence" value="ECO:0007669"/>
    <property type="project" value="UniProtKB-KW"/>
</dbReference>
<evidence type="ECO:0000256" key="2">
    <source>
        <dbReference type="ARBA" id="ARBA00010983"/>
    </source>
</evidence>
<dbReference type="Gene3D" id="2.10.250.10">
    <property type="entry name" value="Calreticulin/calnexin, P domain"/>
    <property type="match status" value="1"/>
</dbReference>
<feature type="domain" description="Large ribosomal subunit protein uL6 alpha-beta" evidence="14">
    <location>
        <begin position="12"/>
        <end position="85"/>
    </location>
</feature>
<dbReference type="Proteomes" id="UP001367676">
    <property type="component" value="Unassembled WGS sequence"/>
</dbReference>
<evidence type="ECO:0000256" key="8">
    <source>
        <dbReference type="ARBA" id="ARBA00023186"/>
    </source>
</evidence>
<dbReference type="PRINTS" id="PR00626">
    <property type="entry name" value="CALRETICULIN"/>
</dbReference>
<dbReference type="InterPro" id="IPR018124">
    <property type="entry name" value="Calret/calnex_CS"/>
</dbReference>
<evidence type="ECO:0000256" key="3">
    <source>
        <dbReference type="ARBA" id="ARBA00022692"/>
    </source>
</evidence>
<keyword evidence="16" id="KW-1185">Reference proteome</keyword>
<dbReference type="GO" id="GO:0003735">
    <property type="term" value="F:structural constituent of ribosome"/>
    <property type="evidence" value="ECO:0007669"/>
    <property type="project" value="InterPro"/>
</dbReference>
<feature type="transmembrane region" description="Helical" evidence="12">
    <location>
        <begin position="694"/>
        <end position="717"/>
    </location>
</feature>
<keyword evidence="3 12" id="KW-0812">Transmembrane</keyword>
<feature type="region of interest" description="Disordered" evidence="13">
    <location>
        <begin position="477"/>
        <end position="559"/>
    </location>
</feature>
<dbReference type="GO" id="GO:0006457">
    <property type="term" value="P:protein folding"/>
    <property type="evidence" value="ECO:0007669"/>
    <property type="project" value="InterPro"/>
</dbReference>
<dbReference type="GO" id="GO:0019843">
    <property type="term" value="F:rRNA binding"/>
    <property type="evidence" value="ECO:0007669"/>
    <property type="project" value="InterPro"/>
</dbReference>
<evidence type="ECO:0000256" key="9">
    <source>
        <dbReference type="ARBA" id="ARBA00023274"/>
    </source>
</evidence>
<comment type="function">
    <text evidence="10">Calcium-binding protein that interacts with newly synthesized monoglucosylated glycoproteins in the endoplasmic reticulum. It may act in assisting protein assembly and/or in the retention within the ER of unassembled protein subunits. It seems to play a major role in the quality control apparatus of the ER by the retention of incorrectly folded proteins. Required for embryogenesis and larval development under heat and ER stress conditions. May be important for germ cell development. Involved in neuronal necrotic cell death.</text>
</comment>
<keyword evidence="11" id="KW-1015">Disulfide bond</keyword>
<feature type="disulfide bond" evidence="11">
    <location>
        <begin position="371"/>
        <end position="405"/>
    </location>
</feature>
<evidence type="ECO:0000256" key="4">
    <source>
        <dbReference type="ARBA" id="ARBA00022824"/>
    </source>
</evidence>
<dbReference type="Pfam" id="PF00347">
    <property type="entry name" value="Ribosomal_L6"/>
    <property type="match status" value="1"/>
</dbReference>
<evidence type="ECO:0000256" key="13">
    <source>
        <dbReference type="SAM" id="MobiDB-lite"/>
    </source>
</evidence>
<dbReference type="SUPFAM" id="SSF63887">
    <property type="entry name" value="P-domain of calnexin/calreticulin"/>
    <property type="match status" value="1"/>
</dbReference>
<comment type="similarity">
    <text evidence="2 12">Belongs to the calreticulin family.</text>
</comment>
<feature type="compositionally biased region" description="Acidic residues" evidence="13">
    <location>
        <begin position="781"/>
        <end position="797"/>
    </location>
</feature>
<protein>
    <recommendedName>
        <fullName evidence="14">Large ribosomal subunit protein uL6 alpha-beta domain-containing protein</fullName>
    </recommendedName>
</protein>
<keyword evidence="5" id="KW-0689">Ribosomal protein</keyword>
<dbReference type="SUPFAM" id="SSF56053">
    <property type="entry name" value="Ribosomal protein L6"/>
    <property type="match status" value="2"/>
</dbReference>
<dbReference type="PANTHER" id="PTHR11073">
    <property type="entry name" value="CALRETICULIN AND CALNEXIN"/>
    <property type="match status" value="1"/>
</dbReference>
<evidence type="ECO:0000313" key="16">
    <source>
        <dbReference type="Proteomes" id="UP001367676"/>
    </source>
</evidence>
<dbReference type="InterPro" id="IPR009033">
    <property type="entry name" value="Calreticulin/calnexin_P_dom_sf"/>
</dbReference>
<evidence type="ECO:0000256" key="12">
    <source>
        <dbReference type="RuleBase" id="RU362126"/>
    </source>
</evidence>
<dbReference type="FunFam" id="3.90.930.12:FF:000004">
    <property type="entry name" value="60S ribosomal protein L9"/>
    <property type="match status" value="1"/>
</dbReference>
<dbReference type="FunFam" id="2.10.250.10:FF:000001">
    <property type="entry name" value="Calnexin homolog"/>
    <property type="match status" value="1"/>
</dbReference>
<dbReference type="SUPFAM" id="SSF49899">
    <property type="entry name" value="Concanavalin A-like lectins/glucanases"/>
    <property type="match status" value="1"/>
</dbReference>
<keyword evidence="9" id="KW-0687">Ribonucleoprotein</keyword>
<evidence type="ECO:0000256" key="1">
    <source>
        <dbReference type="ARBA" id="ARBA00004115"/>
    </source>
</evidence>
<keyword evidence="6 12" id="KW-1133">Transmembrane helix</keyword>
<dbReference type="InterPro" id="IPR036789">
    <property type="entry name" value="Ribosomal_uL6-like_a/b-dom_sf"/>
</dbReference>
<evidence type="ECO:0000256" key="10">
    <source>
        <dbReference type="ARBA" id="ARBA00053392"/>
    </source>
</evidence>
<comment type="caution">
    <text evidence="15">The sequence shown here is derived from an EMBL/GenBank/DDBJ whole genome shotgun (WGS) entry which is preliminary data.</text>
</comment>
<keyword evidence="7 12" id="KW-0472">Membrane</keyword>
<reference evidence="15 16" key="1">
    <citation type="submission" date="2024-03" db="EMBL/GenBank/DDBJ databases">
        <title>Adaptation during the transition from Ophiocordyceps entomopathogen to insect associate is accompanied by gene loss and intensified selection.</title>
        <authorList>
            <person name="Ward C.M."/>
            <person name="Onetto C.A."/>
            <person name="Borneman A.R."/>
        </authorList>
    </citation>
    <scope>NUCLEOTIDE SEQUENCE [LARGE SCALE GENOMIC DNA]</scope>
    <source>
        <strain evidence="15">AWRI1</strain>
        <tissue evidence="15">Single Adult Female</tissue>
    </source>
</reference>
<accession>A0AAN9T9S0</accession>
<dbReference type="GO" id="GO:1990904">
    <property type="term" value="C:ribonucleoprotein complex"/>
    <property type="evidence" value="ECO:0007669"/>
    <property type="project" value="UniProtKB-KW"/>
</dbReference>
<dbReference type="GO" id="GO:0006412">
    <property type="term" value="P:translation"/>
    <property type="evidence" value="ECO:0007669"/>
    <property type="project" value="InterPro"/>
</dbReference>
<evidence type="ECO:0000313" key="15">
    <source>
        <dbReference type="EMBL" id="KAK7576280.1"/>
    </source>
</evidence>
<dbReference type="EMBL" id="JBBCAQ010000036">
    <property type="protein sequence ID" value="KAK7576280.1"/>
    <property type="molecule type" value="Genomic_DNA"/>
</dbReference>
<dbReference type="AlphaFoldDB" id="A0AAN9T9S0"/>
<dbReference type="InterPro" id="IPR020040">
    <property type="entry name" value="Ribosomal_uL6_a/b-dom"/>
</dbReference>
<comment type="subcellular location">
    <subcellularLocation>
        <location evidence="1">Endoplasmic reticulum membrane</location>
        <topology evidence="1">Single-pass type I membrane protein</topology>
    </subcellularLocation>
</comment>
<dbReference type="Gene3D" id="3.90.930.12">
    <property type="entry name" value="Ribosomal protein L6, alpha-beta domain"/>
    <property type="match status" value="2"/>
</dbReference>
<feature type="compositionally biased region" description="Basic and acidic residues" evidence="13">
    <location>
        <begin position="734"/>
        <end position="747"/>
    </location>
</feature>
<dbReference type="InterPro" id="IPR001580">
    <property type="entry name" value="Calret/calnex"/>
</dbReference>
<evidence type="ECO:0000256" key="7">
    <source>
        <dbReference type="ARBA" id="ARBA00023136"/>
    </source>
</evidence>
<evidence type="ECO:0000256" key="5">
    <source>
        <dbReference type="ARBA" id="ARBA00022980"/>
    </source>
</evidence>
<evidence type="ECO:0000259" key="14">
    <source>
        <dbReference type="Pfam" id="PF00347"/>
    </source>
</evidence>
<keyword evidence="4 12" id="KW-0256">Endoplasmic reticulum</keyword>
<organism evidence="15 16">
    <name type="scientific">Parthenolecanium corni</name>
    <dbReference type="NCBI Taxonomy" id="536013"/>
    <lineage>
        <taxon>Eukaryota</taxon>
        <taxon>Metazoa</taxon>
        <taxon>Ecdysozoa</taxon>
        <taxon>Arthropoda</taxon>
        <taxon>Hexapoda</taxon>
        <taxon>Insecta</taxon>
        <taxon>Pterygota</taxon>
        <taxon>Neoptera</taxon>
        <taxon>Paraneoptera</taxon>
        <taxon>Hemiptera</taxon>
        <taxon>Sternorrhyncha</taxon>
        <taxon>Coccoidea</taxon>
        <taxon>Coccidae</taxon>
        <taxon>Parthenolecanium</taxon>
    </lineage>
</organism>
<dbReference type="PANTHER" id="PTHR11073:SF1">
    <property type="entry name" value="CALNEXIN 14D-RELATED"/>
    <property type="match status" value="1"/>
</dbReference>
<dbReference type="Pfam" id="PF00262">
    <property type="entry name" value="Calreticulin"/>
    <property type="match status" value="1"/>
</dbReference>
<proteinExistence type="inferred from homology"/>
<keyword evidence="8 12" id="KW-0143">Chaperone</keyword>
<sequence>MRTIVANQTVKIPDNVEVSVKKRIVTVKGDRGKLERSFRHLAVDIYLVSPKVLKVEKWFGTKKELAAVRTVCTHVENMIKGVTKGFQYKMRAVYAHFPINCVTTENNSIIEIRNFLGEKYIRRVKMNSGVTVVNSKNKDELIVEGNDIELVSGSANGSKVSGNLDDIPIERRSTYATPHFRKSSNASAGCLQECSSRVINAEINRKRNKPKVLRTPIDMRTPHRPSAVCTAPPLSSHPINIAPVELKKKVLLLRKAKETARVETVPYSSPNLKSNNIYFSEHFDSAQEFKRKWIPSKAKKPDVSEDLAQYDGKWDLAPLDRFSLKGDNGLVLASESRHSAIVAKFNKPFTFDGKRKFIVQYVVAFQKTVDCGGAYLKLLTEGALKDLTLFNDKTPYTIMFGPDKCGGAAKIHFIIRHQNPINGTIVEKHCTKLKVDDIIYKDIEPHLLKLVIEPDNKFSFYIDDDLQYSGNLLDEETFNPPINPPKEVVDETDIKPKDWDDRAKIPDPDSVKPEDWNEDEPTEIPDPNAVKPEGWLEDEPPTIPDEDASKPQDWDEEMDGEWEPPLVENPICKEAPGCGTWSPPMIDNPKFKGKWKPPMIDNPDFKGKWVPRKVPNPDYYFDETPLKHSPIGYVGFELWSLVNKVYFDDILITDSESVSNEWTSKTWKLKKQSIAAESASFYKMFVDYTNSYPWLWAVYVLILAVIVGLIGACCLRWRRNKDDFERESLLKKTDDFQPDDESNKADDESFQGNGSKVADDVEEDDDETDPDEKNSNPSSDEGNDDEEDEKEEEEENEVPEKPARKGRPSKSSDEREEESSSLTSSPRKRKPRRD</sequence>
<feature type="compositionally biased region" description="Acidic residues" evidence="13">
    <location>
        <begin position="535"/>
        <end position="546"/>
    </location>
</feature>
<dbReference type="GO" id="GO:0036503">
    <property type="term" value="P:ERAD pathway"/>
    <property type="evidence" value="ECO:0007669"/>
    <property type="project" value="TreeGrafter"/>
</dbReference>
<gene>
    <name evidence="15" type="ORF">V9T40_012566</name>
</gene>
<dbReference type="GO" id="GO:0051082">
    <property type="term" value="F:unfolded protein binding"/>
    <property type="evidence" value="ECO:0007669"/>
    <property type="project" value="InterPro"/>
</dbReference>
<evidence type="ECO:0000256" key="11">
    <source>
        <dbReference type="PIRSR" id="PIRSR601580-3"/>
    </source>
</evidence>
<feature type="compositionally biased region" description="Acidic residues" evidence="13">
    <location>
        <begin position="760"/>
        <end position="770"/>
    </location>
</feature>
<feature type="region of interest" description="Disordered" evidence="13">
    <location>
        <begin position="734"/>
        <end position="834"/>
    </location>
</feature>
<feature type="compositionally biased region" description="Basic and acidic residues" evidence="13">
    <location>
        <begin position="487"/>
        <end position="515"/>
    </location>
</feature>
<dbReference type="FunFam" id="2.60.120.200:FF:000011">
    <property type="entry name" value="Probable calnexin"/>
    <property type="match status" value="1"/>
</dbReference>